<proteinExistence type="predicted"/>
<dbReference type="Proteomes" id="UP000255460">
    <property type="component" value="Unassembled WGS sequence"/>
</dbReference>
<protein>
    <submittedName>
        <fullName evidence="1">Uncharacterized protein</fullName>
    </submittedName>
</protein>
<sequence length="127" mass="14155">MKKFENITVLHVDNFDYANQEFLPEVVKAIDVADIVIRGKRIVKNRLACTSGAMTETTSQQDDYEGICLEPDSFAVNVYHLLHATQVLHMSSNHETKVLGSEILNFACEYAKAAAEKKISAITINIP</sequence>
<evidence type="ECO:0000313" key="2">
    <source>
        <dbReference type="Proteomes" id="UP000255460"/>
    </source>
</evidence>
<dbReference type="AlphaFoldDB" id="A0A376KN86"/>
<name>A0A376KN86_ECOLX</name>
<reference evidence="1 2" key="1">
    <citation type="submission" date="2018-06" db="EMBL/GenBank/DDBJ databases">
        <authorList>
            <consortium name="Pathogen Informatics"/>
            <person name="Doyle S."/>
        </authorList>
    </citation>
    <scope>NUCLEOTIDE SEQUENCE [LARGE SCALE GENOMIC DNA]</scope>
    <source>
        <strain evidence="1 2">NCTC10418</strain>
    </source>
</reference>
<dbReference type="EMBL" id="UFZQ01000001">
    <property type="protein sequence ID" value="STE84224.1"/>
    <property type="molecule type" value="Genomic_DNA"/>
</dbReference>
<organism evidence="1 2">
    <name type="scientific">Escherichia coli</name>
    <dbReference type="NCBI Taxonomy" id="562"/>
    <lineage>
        <taxon>Bacteria</taxon>
        <taxon>Pseudomonadati</taxon>
        <taxon>Pseudomonadota</taxon>
        <taxon>Gammaproteobacteria</taxon>
        <taxon>Enterobacterales</taxon>
        <taxon>Enterobacteriaceae</taxon>
        <taxon>Escherichia</taxon>
    </lineage>
</organism>
<evidence type="ECO:0000313" key="1">
    <source>
        <dbReference type="EMBL" id="STE84224.1"/>
    </source>
</evidence>
<accession>A0A376KN86</accession>
<gene>
    <name evidence="1" type="ORF">NCTC10418_01906</name>
</gene>